<dbReference type="AlphaFoldDB" id="A0A1Q4VB52"/>
<dbReference type="RefSeq" id="WP_073787145.1">
    <property type="nucleotide sequence ID" value="NZ_LFBV01000002.1"/>
</dbReference>
<dbReference type="Pfam" id="PF00350">
    <property type="entry name" value="Dynamin_N"/>
    <property type="match status" value="1"/>
</dbReference>
<sequence length="678" mass="74054">MSSPSDRPGTPGGTHGTDAPDATGERPGSDERATRIVRSLVDMARTHKTGESVWGPLENLADRWQEPFARAAVVGEVSVGKSTLVNALVGQEVLPAATEALSAVTVELRHGPHTRATVGLHDGTDAVTRELADKEEFLVYLTTRGEKQVAVRHGRNAQVLWAVVALPSPLLEEGLRLTDTPGVGGLDPAHRRQTLAALSNTDAVLFVIRPGQPISASELRFLAESVHRVSSYVIVQTHRDQTSDAQVRLDKNLAVLRDPDTWRKLLGDGTDAEGTAARFARVPGVCVAARHALDALDAEPGQDRDRDMRFSGIPELARLLREEVVDQAGELHRRDLLRLTESTAEAVRARLVERKALLSPGEAAERAVREREENVLRWVGKGGDTWKPDLEAATTFVQDEVRELARERVKLLESTYLAHFESMKTKKLQEAAARLVIEPPTVLAEMRLLIATRLDDAVVKITARNPQDAVSAHLERLALTDGLDAHLPTSFKQSDTMLDDEYLTGVAMTGIPLLARQFADARRKANEEERGPVRRTDHGSVMRTTIDALSAVAKNPAVTAIVVAASLFAGLVAWRQGKARTLAAVKEVYSKVTGLITKDAVEHSVAQAARERDAIIEVIEARLREEREQIDRDRDDLARSTDLTALERAALLNESDLALREVDSLVAELAGIRTGWGL</sequence>
<evidence type="ECO:0000313" key="4">
    <source>
        <dbReference type="Proteomes" id="UP000186455"/>
    </source>
</evidence>
<dbReference type="PANTHER" id="PTHR43681:SF1">
    <property type="entry name" value="SARCALUMENIN"/>
    <property type="match status" value="1"/>
</dbReference>
<dbReference type="EMBL" id="LFBV01000002">
    <property type="protein sequence ID" value="OKH94959.1"/>
    <property type="molecule type" value="Genomic_DNA"/>
</dbReference>
<proteinExistence type="predicted"/>
<name>A0A1Q4VB52_9ACTN</name>
<dbReference type="STRING" id="1048205.AB852_12550"/>
<dbReference type="PANTHER" id="PTHR43681">
    <property type="entry name" value="TRANSMEMBRANE GTPASE FZO"/>
    <property type="match status" value="1"/>
</dbReference>
<dbReference type="InterPro" id="IPR045063">
    <property type="entry name" value="Dynamin_N"/>
</dbReference>
<dbReference type="InterPro" id="IPR051943">
    <property type="entry name" value="TRAFAC_Dynamin-like_GTPase"/>
</dbReference>
<protein>
    <recommendedName>
        <fullName evidence="2">Dynamin N-terminal domain-containing protein</fullName>
    </recommendedName>
</protein>
<organism evidence="3 4">
    <name type="scientific">Streptomyces uncialis</name>
    <dbReference type="NCBI Taxonomy" id="1048205"/>
    <lineage>
        <taxon>Bacteria</taxon>
        <taxon>Bacillati</taxon>
        <taxon>Actinomycetota</taxon>
        <taxon>Actinomycetes</taxon>
        <taxon>Kitasatosporales</taxon>
        <taxon>Streptomycetaceae</taxon>
        <taxon>Streptomyces</taxon>
    </lineage>
</organism>
<evidence type="ECO:0000313" key="3">
    <source>
        <dbReference type="EMBL" id="OKH94959.1"/>
    </source>
</evidence>
<gene>
    <name evidence="3" type="ORF">AB852_12550</name>
</gene>
<accession>A0A1Q4VB52</accession>
<evidence type="ECO:0000256" key="1">
    <source>
        <dbReference type="SAM" id="MobiDB-lite"/>
    </source>
</evidence>
<reference evidence="3 4" key="1">
    <citation type="submission" date="2015-06" db="EMBL/GenBank/DDBJ databases">
        <title>Cloning and characterization of the uncialamcin biosynthetic gene cluster.</title>
        <authorList>
            <person name="Yan X."/>
            <person name="Huang T."/>
            <person name="Ge H."/>
            <person name="Shen B."/>
        </authorList>
    </citation>
    <scope>NUCLEOTIDE SEQUENCE [LARGE SCALE GENOMIC DNA]</scope>
    <source>
        <strain evidence="3 4">DCA2648</strain>
    </source>
</reference>
<feature type="domain" description="Dynamin N-terminal" evidence="2">
    <location>
        <begin position="72"/>
        <end position="234"/>
    </location>
</feature>
<dbReference type="Gene3D" id="3.40.50.300">
    <property type="entry name" value="P-loop containing nucleotide triphosphate hydrolases"/>
    <property type="match status" value="1"/>
</dbReference>
<comment type="caution">
    <text evidence="3">The sequence shown here is derived from an EMBL/GenBank/DDBJ whole genome shotgun (WGS) entry which is preliminary data.</text>
</comment>
<feature type="region of interest" description="Disordered" evidence="1">
    <location>
        <begin position="1"/>
        <end position="34"/>
    </location>
</feature>
<keyword evidence="4" id="KW-1185">Reference proteome</keyword>
<evidence type="ECO:0000259" key="2">
    <source>
        <dbReference type="Pfam" id="PF00350"/>
    </source>
</evidence>
<dbReference type="SUPFAM" id="SSF52540">
    <property type="entry name" value="P-loop containing nucleoside triphosphate hydrolases"/>
    <property type="match status" value="1"/>
</dbReference>
<dbReference type="InterPro" id="IPR027417">
    <property type="entry name" value="P-loop_NTPase"/>
</dbReference>
<dbReference type="Proteomes" id="UP000186455">
    <property type="component" value="Unassembled WGS sequence"/>
</dbReference>
<feature type="compositionally biased region" description="Basic and acidic residues" evidence="1">
    <location>
        <begin position="23"/>
        <end position="34"/>
    </location>
</feature>